<dbReference type="PANTHER" id="PTHR33026">
    <property type="entry name" value="OS06G0360600 PROTEIN"/>
    <property type="match status" value="1"/>
</dbReference>
<dbReference type="Proteomes" id="UP000275267">
    <property type="component" value="Unassembled WGS sequence"/>
</dbReference>
<gene>
    <name evidence="1" type="ORF">C2845_PM05G20850</name>
</gene>
<name>A0A3L6T057_PANMI</name>
<keyword evidence="2" id="KW-1185">Reference proteome</keyword>
<sequence>MTEADIEALVVQGLLPEKVISGWQSCTGGKYPMVVFKDSNKRWAEEWFVVANPAPGLLPRTDLPPVLNARWEQKPTEEEMVEVEVLLAELQKLKADKLTGTVVVLSFAKRLTQTIQERVHPGNEYSGREDPTRGKNCKVSCTEAHRRVTLIMNRVVRGKGYPKA</sequence>
<comment type="caution">
    <text evidence="1">The sequence shown here is derived from an EMBL/GenBank/DDBJ whole genome shotgun (WGS) entry which is preliminary data.</text>
</comment>
<evidence type="ECO:0000313" key="1">
    <source>
        <dbReference type="EMBL" id="RLN29326.1"/>
    </source>
</evidence>
<reference evidence="2" key="1">
    <citation type="journal article" date="2019" name="Nat. Commun.">
        <title>The genome of broomcorn millet.</title>
        <authorList>
            <person name="Zou C."/>
            <person name="Miki D."/>
            <person name="Li D."/>
            <person name="Tang Q."/>
            <person name="Xiao L."/>
            <person name="Rajput S."/>
            <person name="Deng P."/>
            <person name="Jia W."/>
            <person name="Huang R."/>
            <person name="Zhang M."/>
            <person name="Sun Y."/>
            <person name="Hu J."/>
            <person name="Fu X."/>
            <person name="Schnable P.S."/>
            <person name="Li F."/>
            <person name="Zhang H."/>
            <person name="Feng B."/>
            <person name="Zhu X."/>
            <person name="Liu R."/>
            <person name="Schnable J.C."/>
            <person name="Zhu J.-K."/>
            <person name="Zhang H."/>
        </authorList>
    </citation>
    <scope>NUCLEOTIDE SEQUENCE [LARGE SCALE GENOMIC DNA]</scope>
</reference>
<protein>
    <submittedName>
        <fullName evidence="1">Uncharacterized protein</fullName>
    </submittedName>
</protein>
<dbReference type="OrthoDB" id="721589at2759"/>
<dbReference type="AlphaFoldDB" id="A0A3L6T057"/>
<evidence type="ECO:0000313" key="2">
    <source>
        <dbReference type="Proteomes" id="UP000275267"/>
    </source>
</evidence>
<dbReference type="PANTHER" id="PTHR33026:SF7">
    <property type="entry name" value="OS03G0100275 PROTEIN"/>
    <property type="match status" value="1"/>
</dbReference>
<dbReference type="EMBL" id="PQIB02000003">
    <property type="protein sequence ID" value="RLN29326.1"/>
    <property type="molecule type" value="Genomic_DNA"/>
</dbReference>
<proteinExistence type="predicted"/>
<organism evidence="1 2">
    <name type="scientific">Panicum miliaceum</name>
    <name type="common">Proso millet</name>
    <name type="synonym">Broomcorn millet</name>
    <dbReference type="NCBI Taxonomy" id="4540"/>
    <lineage>
        <taxon>Eukaryota</taxon>
        <taxon>Viridiplantae</taxon>
        <taxon>Streptophyta</taxon>
        <taxon>Embryophyta</taxon>
        <taxon>Tracheophyta</taxon>
        <taxon>Spermatophyta</taxon>
        <taxon>Magnoliopsida</taxon>
        <taxon>Liliopsida</taxon>
        <taxon>Poales</taxon>
        <taxon>Poaceae</taxon>
        <taxon>PACMAD clade</taxon>
        <taxon>Panicoideae</taxon>
        <taxon>Panicodae</taxon>
        <taxon>Paniceae</taxon>
        <taxon>Panicinae</taxon>
        <taxon>Panicum</taxon>
        <taxon>Panicum sect. Panicum</taxon>
    </lineage>
</organism>
<accession>A0A3L6T057</accession>
<dbReference type="STRING" id="4540.A0A3L6T057"/>